<feature type="signal peptide" evidence="2">
    <location>
        <begin position="1"/>
        <end position="16"/>
    </location>
</feature>
<feature type="region of interest" description="Disordered" evidence="1">
    <location>
        <begin position="791"/>
        <end position="876"/>
    </location>
</feature>
<feature type="compositionally biased region" description="Basic and acidic residues" evidence="1">
    <location>
        <begin position="253"/>
        <end position="270"/>
    </location>
</feature>
<feature type="region of interest" description="Disordered" evidence="1">
    <location>
        <begin position="614"/>
        <end position="683"/>
    </location>
</feature>
<keyword evidence="2" id="KW-0732">Signal</keyword>
<gene>
    <name evidence="3" type="ORF">JRQ81_018933</name>
</gene>
<feature type="compositionally biased region" description="Basic and acidic residues" evidence="1">
    <location>
        <begin position="846"/>
        <end position="859"/>
    </location>
</feature>
<name>A0A9Q0XPY7_9SAUR</name>
<dbReference type="OrthoDB" id="9946561at2759"/>
<comment type="caution">
    <text evidence="3">The sequence shown here is derived from an EMBL/GenBank/DDBJ whole genome shotgun (WGS) entry which is preliminary data.</text>
</comment>
<feature type="region of interest" description="Disordered" evidence="1">
    <location>
        <begin position="200"/>
        <end position="271"/>
    </location>
</feature>
<organism evidence="3 4">
    <name type="scientific">Phrynocephalus forsythii</name>
    <dbReference type="NCBI Taxonomy" id="171643"/>
    <lineage>
        <taxon>Eukaryota</taxon>
        <taxon>Metazoa</taxon>
        <taxon>Chordata</taxon>
        <taxon>Craniata</taxon>
        <taxon>Vertebrata</taxon>
        <taxon>Euteleostomi</taxon>
        <taxon>Lepidosauria</taxon>
        <taxon>Squamata</taxon>
        <taxon>Bifurcata</taxon>
        <taxon>Unidentata</taxon>
        <taxon>Episquamata</taxon>
        <taxon>Toxicofera</taxon>
        <taxon>Iguania</taxon>
        <taxon>Acrodonta</taxon>
        <taxon>Agamidae</taxon>
        <taxon>Agaminae</taxon>
        <taxon>Phrynocephalus</taxon>
    </lineage>
</organism>
<feature type="compositionally biased region" description="Acidic residues" evidence="1">
    <location>
        <begin position="649"/>
        <end position="664"/>
    </location>
</feature>
<dbReference type="PANTHER" id="PTHR38654:SF1">
    <property type="entry name" value="BUCKY BALL"/>
    <property type="match status" value="1"/>
</dbReference>
<dbReference type="InterPro" id="IPR053309">
    <property type="entry name" value="Balbiani_Body_Formation"/>
</dbReference>
<dbReference type="PANTHER" id="PTHR38654">
    <property type="entry name" value="BUCKY BALL-RELATED"/>
    <property type="match status" value="1"/>
</dbReference>
<feature type="chain" id="PRO_5040374104" evidence="2">
    <location>
        <begin position="17"/>
        <end position="876"/>
    </location>
</feature>
<accession>A0A9Q0XPY7</accession>
<feature type="region of interest" description="Disordered" evidence="1">
    <location>
        <begin position="521"/>
        <end position="543"/>
    </location>
</feature>
<feature type="region of interest" description="Disordered" evidence="1">
    <location>
        <begin position="567"/>
        <end position="593"/>
    </location>
</feature>
<sequence length="876" mass="98917">MRRLRFLSFFLSFSLPPPPPPPPPARRGRGLFLLCACVQPDVCGKPSGSLDDSIVERKRKYGVTLKGGPIPRLAPCWRLLQLLQHNVLPSLKMNASSASENGPYSTNPRPFFYAQASAPQQSFPNPWLLGPVYNPYGIPTAGLRSGNPYFPLYPVPLHEYPGYLVPQHPMHMRVQRRPYFNGHPSSPMFYQATRFRHYNPGKRTETKETQTDVRQPESKPKKHQDHGLEVKGSEGGNMACVSSGVNKAAESALETRERTVSSPVSDRDFARSPTGSVQFCGLPPTGYAFEKEEVRIEYANGGAPAIQLWKSVKETIPLYDVAKKDNMVQRDMFALSSCEEVVYGSPEQGQMVPSISYPEEEKPLEEGQEKEPQSKVKTDSEKQGVPSYRGSSPVDEARATQLPDPAKPDQAKPDPVMSKRSFGLKRSIGSRAPRDVSNLLQQRELFPSGMEIMNDSYLPQKLNENSNVTNEAWAASETSLWCDESEKYIPSESWLACLDSLDTNFNYDMYLSRRKRPSVLSVTSDEMSSVDEEGSSTDNVPTSYLAPDYMLQKDMCTFKKSTEGLGRERIRSGGSLNEDEEVVGTEPANLKRRSRIKAKELSCQSRKLGILPRASSSRHALYPHKKKASRSLSPSEVEDSEDYWVKEPDNEEEEEEEEEEENEEREYLVSETAPYGTLNPGKGGPYWKTGQQVFWKLPKNTVPAHIISWPVQEKMKMAGPAATKLKKEEQDELLYDDFNIFLKRPTAHQLEMFEHRRNSQKSSGRLQEESRRNALGEYWVKSGAPDECWTKSGARPKFASLMPGGLSPPTKSREKEMFPVASDNLYVEPPKKKKGVSKPPHKRRDTRSDAEVKEREKPKTAHHKGREAKRSLYKRR</sequence>
<evidence type="ECO:0000313" key="4">
    <source>
        <dbReference type="Proteomes" id="UP001142489"/>
    </source>
</evidence>
<dbReference type="AlphaFoldDB" id="A0A9Q0XPY7"/>
<feature type="compositionally biased region" description="Basic residues" evidence="1">
    <location>
        <begin position="860"/>
        <end position="876"/>
    </location>
</feature>
<reference evidence="3" key="1">
    <citation type="journal article" date="2023" name="DNA Res.">
        <title>Chromosome-level genome assembly of Phrynocephalus forsythii using third-generation DNA sequencing and Hi-C analysis.</title>
        <authorList>
            <person name="Qi Y."/>
            <person name="Zhao W."/>
            <person name="Zhao Y."/>
            <person name="Niu C."/>
            <person name="Cao S."/>
            <person name="Zhang Y."/>
        </authorList>
    </citation>
    <scope>NUCLEOTIDE SEQUENCE</scope>
    <source>
        <tissue evidence="3">Muscle</tissue>
    </source>
</reference>
<keyword evidence="4" id="KW-1185">Reference proteome</keyword>
<protein>
    <submittedName>
        <fullName evidence="3">Uncharacterized protein</fullName>
    </submittedName>
</protein>
<evidence type="ECO:0000256" key="1">
    <source>
        <dbReference type="SAM" id="MobiDB-lite"/>
    </source>
</evidence>
<dbReference type="EMBL" id="JAPFRF010000009">
    <property type="protein sequence ID" value="KAJ7322646.1"/>
    <property type="molecule type" value="Genomic_DNA"/>
</dbReference>
<feature type="compositionally biased region" description="Basic and acidic residues" evidence="1">
    <location>
        <begin position="202"/>
        <end position="232"/>
    </location>
</feature>
<proteinExistence type="predicted"/>
<evidence type="ECO:0000256" key="2">
    <source>
        <dbReference type="SAM" id="SignalP"/>
    </source>
</evidence>
<evidence type="ECO:0000313" key="3">
    <source>
        <dbReference type="EMBL" id="KAJ7322646.1"/>
    </source>
</evidence>
<feature type="region of interest" description="Disordered" evidence="1">
    <location>
        <begin position="359"/>
        <end position="422"/>
    </location>
</feature>
<feature type="compositionally biased region" description="Basic and acidic residues" evidence="1">
    <location>
        <begin position="359"/>
        <end position="382"/>
    </location>
</feature>
<dbReference type="Proteomes" id="UP001142489">
    <property type="component" value="Unassembled WGS sequence"/>
</dbReference>
<feature type="compositionally biased region" description="Basic residues" evidence="1">
    <location>
        <begin position="831"/>
        <end position="845"/>
    </location>
</feature>